<feature type="compositionally biased region" description="Polar residues" evidence="1">
    <location>
        <begin position="58"/>
        <end position="86"/>
    </location>
</feature>
<dbReference type="CDD" id="cd14686">
    <property type="entry name" value="bZIP"/>
    <property type="match status" value="1"/>
</dbReference>
<sequence length="670" mass="74143">MSFEKIKAQVQEHANILPEIKRLQEHITNLESRNAELELENRRLREILDSRQNERSTDTPVASTKVVQSTLGHSNGKSSANMSTSAPNATIPVAGLGTESSAWAMVARKAAHKKPTPKRRTVESAARGFQPITGPVGFGYVYIPRSRRMSRRDVRSRLSVLGIDPYRVLDITFPARSVVGLLVHEQYKDVLLTQLGKAKIEVYQDFNPCDPVHLADPTYKDKSNAERLAIAMDIHRNRCCRGIARLRHPIAVAVGRTFLEEGFITDEDLQEALVSSTTATYNSDIYSTPLTTSAPSSYGSFGSSGSPGSPGSPGSHGQAISSPSSLPLTINLWNANGLQATTVDDLLRHCQSFSLIFITETWLLPPNKIRTPWPQFHLYGTPVDGNFRGSQGVSALVSPSFPLSVMQFPVHTKYTLGLQVGRSLRLICLYLPPSLTDDEVSAALDVLPLTQDTIICGDLNTRLGAVTGDSRSNTRGPLLRDWVEERGLSILNSSLAHGVPTYLSYRNGRVMSSIVDYFITNLPCLNRPQLQVYTDLSLGSDHKLMSLSFEYSVPVDQPIQSTPSASARRLWNLSRLQEPDVLKLYVDSFRSFSAALVDQLQQLCSSPPDSTPPIDRLNDELNAAIYGALNKSVGSRAARPPQWKTFWNSHLQGLADVRDHMYRRWRRPLS</sequence>
<dbReference type="EMBL" id="JAANIT010003641">
    <property type="protein sequence ID" value="KAG1533769.1"/>
    <property type="molecule type" value="Genomic_DNA"/>
</dbReference>
<proteinExistence type="predicted"/>
<dbReference type="Proteomes" id="UP000717996">
    <property type="component" value="Unassembled WGS sequence"/>
</dbReference>
<dbReference type="InterPro" id="IPR005135">
    <property type="entry name" value="Endo/exonuclease/phosphatase"/>
</dbReference>
<dbReference type="SUPFAM" id="SSF56219">
    <property type="entry name" value="DNase I-like"/>
    <property type="match status" value="1"/>
</dbReference>
<evidence type="ECO:0000256" key="1">
    <source>
        <dbReference type="SAM" id="MobiDB-lite"/>
    </source>
</evidence>
<organism evidence="3 4">
    <name type="scientific">Rhizopus oryzae</name>
    <name type="common">Mucormycosis agent</name>
    <name type="synonym">Rhizopus arrhizus var. delemar</name>
    <dbReference type="NCBI Taxonomy" id="64495"/>
    <lineage>
        <taxon>Eukaryota</taxon>
        <taxon>Fungi</taxon>
        <taxon>Fungi incertae sedis</taxon>
        <taxon>Mucoromycota</taxon>
        <taxon>Mucoromycotina</taxon>
        <taxon>Mucoromycetes</taxon>
        <taxon>Mucorales</taxon>
        <taxon>Mucorineae</taxon>
        <taxon>Rhizopodaceae</taxon>
        <taxon>Rhizopus</taxon>
    </lineage>
</organism>
<dbReference type="Gene3D" id="3.60.10.10">
    <property type="entry name" value="Endonuclease/exonuclease/phosphatase"/>
    <property type="match status" value="1"/>
</dbReference>
<feature type="domain" description="Endonuclease/exonuclease/phosphatase" evidence="2">
    <location>
        <begin position="425"/>
        <end position="544"/>
    </location>
</feature>
<accession>A0A9P6XX08</accession>
<evidence type="ECO:0000259" key="2">
    <source>
        <dbReference type="Pfam" id="PF14529"/>
    </source>
</evidence>
<gene>
    <name evidence="3" type="ORF">G6F51_012445</name>
</gene>
<feature type="compositionally biased region" description="Low complexity" evidence="1">
    <location>
        <begin position="297"/>
        <end position="317"/>
    </location>
</feature>
<reference evidence="3" key="1">
    <citation type="journal article" date="2020" name="Microb. Genom.">
        <title>Genetic diversity of clinical and environmental Mucorales isolates obtained from an investigation of mucormycosis cases among solid organ transplant recipients.</title>
        <authorList>
            <person name="Nguyen M.H."/>
            <person name="Kaul D."/>
            <person name="Muto C."/>
            <person name="Cheng S.J."/>
            <person name="Richter R.A."/>
            <person name="Bruno V.M."/>
            <person name="Liu G."/>
            <person name="Beyhan S."/>
            <person name="Sundermann A.J."/>
            <person name="Mounaud S."/>
            <person name="Pasculle A.W."/>
            <person name="Nierman W.C."/>
            <person name="Driscoll E."/>
            <person name="Cumbie R."/>
            <person name="Clancy C.J."/>
            <person name="Dupont C.L."/>
        </authorList>
    </citation>
    <scope>NUCLEOTIDE SEQUENCE</scope>
    <source>
        <strain evidence="3">GL16</strain>
    </source>
</reference>
<comment type="caution">
    <text evidence="3">The sequence shown here is derived from an EMBL/GenBank/DDBJ whole genome shotgun (WGS) entry which is preliminary data.</text>
</comment>
<feature type="region of interest" description="Disordered" evidence="1">
    <location>
        <begin position="297"/>
        <end position="322"/>
    </location>
</feature>
<protein>
    <recommendedName>
        <fullName evidence="2">Endonuclease/exonuclease/phosphatase domain-containing protein</fullName>
    </recommendedName>
</protein>
<evidence type="ECO:0000313" key="4">
    <source>
        <dbReference type="Proteomes" id="UP000717996"/>
    </source>
</evidence>
<dbReference type="AlphaFoldDB" id="A0A9P6XX08"/>
<dbReference type="InterPro" id="IPR036691">
    <property type="entry name" value="Endo/exonu/phosph_ase_sf"/>
</dbReference>
<dbReference type="GO" id="GO:0003824">
    <property type="term" value="F:catalytic activity"/>
    <property type="evidence" value="ECO:0007669"/>
    <property type="project" value="InterPro"/>
</dbReference>
<evidence type="ECO:0000313" key="3">
    <source>
        <dbReference type="EMBL" id="KAG1533769.1"/>
    </source>
</evidence>
<dbReference type="Pfam" id="PF14529">
    <property type="entry name" value="Exo_endo_phos_2"/>
    <property type="match status" value="1"/>
</dbReference>
<name>A0A9P6XX08_RHIOR</name>
<feature type="region of interest" description="Disordered" evidence="1">
    <location>
        <begin position="50"/>
        <end position="86"/>
    </location>
</feature>